<feature type="transmembrane region" description="Helical" evidence="1">
    <location>
        <begin position="6"/>
        <end position="26"/>
    </location>
</feature>
<evidence type="ECO:0000256" key="1">
    <source>
        <dbReference type="SAM" id="Phobius"/>
    </source>
</evidence>
<organism evidence="2">
    <name type="scientific">viral metagenome</name>
    <dbReference type="NCBI Taxonomy" id="1070528"/>
    <lineage>
        <taxon>unclassified sequences</taxon>
        <taxon>metagenomes</taxon>
        <taxon>organismal metagenomes</taxon>
    </lineage>
</organism>
<proteinExistence type="predicted"/>
<dbReference type="Gene3D" id="2.60.120.200">
    <property type="match status" value="1"/>
</dbReference>
<dbReference type="EMBL" id="MN739626">
    <property type="protein sequence ID" value="QHT16542.1"/>
    <property type="molecule type" value="Genomic_DNA"/>
</dbReference>
<name>A0A6C0DJL0_9ZZZZ</name>
<dbReference type="AlphaFoldDB" id="A0A6C0DJL0"/>
<keyword evidence="1" id="KW-1133">Transmembrane helix</keyword>
<protein>
    <recommendedName>
        <fullName evidence="3">Lectin/glucanase superfamily protein</fullName>
    </recommendedName>
</protein>
<sequence length="262" mass="29123">MNILIGIAIISVISFLIYFVLAYFMLPKPFQRISKEDTISLSKSVQVITNEELRGPWTSNSGSSLIFYINPTIKDRTAQSGNEYAKVIKIGSKQMFQILVAPDAGRGLSMAPARLEIYAKGYSEPEYAEIPNFPLQRWTSVVIVKSGRRFNIYLNGTLAVSHMCTAMPDFDDTQPLMIGDPRLGGNISLISIAPYAMKPYEVRELVKNTVDTSGKPYMPFTLMSMFQPFMPSLPNIGPWCPGGNCTNPKKAGPLEEWSSPYA</sequence>
<reference evidence="2" key="1">
    <citation type="journal article" date="2020" name="Nature">
        <title>Giant virus diversity and host interactions through global metagenomics.</title>
        <authorList>
            <person name="Schulz F."/>
            <person name="Roux S."/>
            <person name="Paez-Espino D."/>
            <person name="Jungbluth S."/>
            <person name="Walsh D.A."/>
            <person name="Denef V.J."/>
            <person name="McMahon K.D."/>
            <person name="Konstantinidis K.T."/>
            <person name="Eloe-Fadrosh E.A."/>
            <person name="Kyrpides N.C."/>
            <person name="Woyke T."/>
        </authorList>
    </citation>
    <scope>NUCLEOTIDE SEQUENCE</scope>
    <source>
        <strain evidence="2">GVMAG-M-3300023174-189</strain>
    </source>
</reference>
<evidence type="ECO:0008006" key="3">
    <source>
        <dbReference type="Google" id="ProtNLM"/>
    </source>
</evidence>
<keyword evidence="1" id="KW-0812">Transmembrane</keyword>
<evidence type="ECO:0000313" key="2">
    <source>
        <dbReference type="EMBL" id="QHT16542.1"/>
    </source>
</evidence>
<dbReference type="Pfam" id="PF13385">
    <property type="entry name" value="Laminin_G_3"/>
    <property type="match status" value="1"/>
</dbReference>
<accession>A0A6C0DJL0</accession>
<keyword evidence="1" id="KW-0472">Membrane</keyword>
<dbReference type="SUPFAM" id="SSF49899">
    <property type="entry name" value="Concanavalin A-like lectins/glucanases"/>
    <property type="match status" value="1"/>
</dbReference>
<dbReference type="InterPro" id="IPR013320">
    <property type="entry name" value="ConA-like_dom_sf"/>
</dbReference>